<comment type="caution">
    <text evidence="2">The sequence shown here is derived from an EMBL/GenBank/DDBJ whole genome shotgun (WGS) entry which is preliminary data.</text>
</comment>
<dbReference type="AlphaFoldDB" id="A0A9P1G594"/>
<evidence type="ECO:0000313" key="3">
    <source>
        <dbReference type="EMBL" id="CAL1151690.1"/>
    </source>
</evidence>
<protein>
    <submittedName>
        <fullName evidence="2">Uncharacterized protein</fullName>
    </submittedName>
</protein>
<evidence type="ECO:0000256" key="1">
    <source>
        <dbReference type="SAM" id="MobiDB-lite"/>
    </source>
</evidence>
<keyword evidence="4" id="KW-1185">Reference proteome</keyword>
<evidence type="ECO:0000313" key="2">
    <source>
        <dbReference type="EMBL" id="CAI3998315.1"/>
    </source>
</evidence>
<dbReference type="EMBL" id="CAMXCT030002462">
    <property type="protein sequence ID" value="CAL4785627.1"/>
    <property type="molecule type" value="Genomic_DNA"/>
</dbReference>
<sequence>MAQATTATVEGTALGVQRALLPRYSCGHSRETLLLQLTDTSVVGVKVLRRPLLEKAALSLLRLASWSVVTVWNRAPSLLDDESTGAVAVAVSPQCAYALASLSQEIHDELMATELAEAQQADLELMSQLRRVVLEFLGQAGLRRRHRRKAPPVPNDAFDAAALQMVATPSPKKRDREPDLEDASPGPSRKVQRPGDQLVSEPEPSKKLEEADKTQGVDQLLELLLKDYGASSLATSLADRAEKCMETIAWAASKGILPEAVEAKEALQAQQTLEDFLQYLRRLLQHPEGPASAAWQMPRFVKGLCDSGGWADAWRFSLAKVLDLVVHPLMAPHSATALWAQVVGDRSQCPKRMAAVGSLAKELEIVLTFADQDRCAN</sequence>
<gene>
    <name evidence="2" type="ORF">C1SCF055_LOCUS24626</name>
</gene>
<accession>A0A9P1G594</accession>
<reference evidence="2" key="1">
    <citation type="submission" date="2022-10" db="EMBL/GenBank/DDBJ databases">
        <authorList>
            <person name="Chen Y."/>
            <person name="Dougan E. K."/>
            <person name="Chan C."/>
            <person name="Rhodes N."/>
            <person name="Thang M."/>
        </authorList>
    </citation>
    <scope>NUCLEOTIDE SEQUENCE</scope>
</reference>
<evidence type="ECO:0000313" key="4">
    <source>
        <dbReference type="Proteomes" id="UP001152797"/>
    </source>
</evidence>
<dbReference type="EMBL" id="CAMXCT010002462">
    <property type="protein sequence ID" value="CAI3998315.1"/>
    <property type="molecule type" value="Genomic_DNA"/>
</dbReference>
<name>A0A9P1G594_9DINO</name>
<reference evidence="3" key="2">
    <citation type="submission" date="2024-04" db="EMBL/GenBank/DDBJ databases">
        <authorList>
            <person name="Chen Y."/>
            <person name="Shah S."/>
            <person name="Dougan E. K."/>
            <person name="Thang M."/>
            <person name="Chan C."/>
        </authorList>
    </citation>
    <scope>NUCLEOTIDE SEQUENCE [LARGE SCALE GENOMIC DNA]</scope>
</reference>
<feature type="compositionally biased region" description="Basic and acidic residues" evidence="1">
    <location>
        <begin position="203"/>
        <end position="213"/>
    </location>
</feature>
<proteinExistence type="predicted"/>
<feature type="region of interest" description="Disordered" evidence="1">
    <location>
        <begin position="167"/>
        <end position="213"/>
    </location>
</feature>
<dbReference type="Proteomes" id="UP001152797">
    <property type="component" value="Unassembled WGS sequence"/>
</dbReference>
<organism evidence="2">
    <name type="scientific">Cladocopium goreaui</name>
    <dbReference type="NCBI Taxonomy" id="2562237"/>
    <lineage>
        <taxon>Eukaryota</taxon>
        <taxon>Sar</taxon>
        <taxon>Alveolata</taxon>
        <taxon>Dinophyceae</taxon>
        <taxon>Suessiales</taxon>
        <taxon>Symbiodiniaceae</taxon>
        <taxon>Cladocopium</taxon>
    </lineage>
</organism>
<dbReference type="EMBL" id="CAMXCT020002462">
    <property type="protein sequence ID" value="CAL1151690.1"/>
    <property type="molecule type" value="Genomic_DNA"/>
</dbReference>